<dbReference type="Proteomes" id="UP000033016">
    <property type="component" value="Segment"/>
</dbReference>
<evidence type="ECO:0000313" key="3">
    <source>
        <dbReference type="Proteomes" id="UP000033016"/>
    </source>
</evidence>
<keyword evidence="3" id="KW-1185">Reference proteome</keyword>
<name>A0A0E3T699_9CAUD</name>
<proteinExistence type="predicted"/>
<evidence type="ECO:0000313" key="2">
    <source>
        <dbReference type="EMBL" id="AKC02644.1"/>
    </source>
</evidence>
<keyword evidence="1" id="KW-0812">Transmembrane</keyword>
<dbReference type="KEGG" id="vg:26661012"/>
<dbReference type="GeneID" id="26661012"/>
<accession>A0A0E3T699</accession>
<organism evidence="2 3">
    <name type="scientific">Bacillus phage Stills</name>
    <dbReference type="NCBI Taxonomy" id="1610833"/>
    <lineage>
        <taxon>Viruses</taxon>
        <taxon>Duplodnaviria</taxon>
        <taxon>Heunggongvirae</taxon>
        <taxon>Uroviricota</taxon>
        <taxon>Caudoviricetes</taxon>
        <taxon>Slashvirus</taxon>
        <taxon>Slashvirus stills</taxon>
    </lineage>
</organism>
<reference evidence="2 3" key="1">
    <citation type="journal article" date="2015" name="Genome Announc.">
        <title>Complete Genome Sequence of Bacillus megaterium Siphophage Stills.</title>
        <authorList>
            <person name="Lee S.S."/>
            <person name="Kongari R.R."/>
            <person name="Hernandez A.C."/>
            <person name="Kuty Everett G.F."/>
        </authorList>
    </citation>
    <scope>NUCLEOTIDE SEQUENCE [LARGE SCALE GENOMIC DNA]</scope>
</reference>
<evidence type="ECO:0000256" key="1">
    <source>
        <dbReference type="SAM" id="Phobius"/>
    </source>
</evidence>
<dbReference type="RefSeq" id="YP_009196901.1">
    <property type="nucleotide sequence ID" value="NC_028777.1"/>
</dbReference>
<feature type="transmembrane region" description="Helical" evidence="1">
    <location>
        <begin position="33"/>
        <end position="53"/>
    </location>
</feature>
<sequence length="58" mass="6870">MFDWDYVVFAVVRMAFVMGMGFLFHLYFSEKGFWKSALFLILALFVLDIIISLEDIRP</sequence>
<feature type="transmembrane region" description="Helical" evidence="1">
    <location>
        <begin position="6"/>
        <end position="26"/>
    </location>
</feature>
<reference evidence="3" key="2">
    <citation type="submission" date="2015-01" db="EMBL/GenBank/DDBJ databases">
        <title>Complete Genome of Bacillus megaterium Siphophage Stills.</title>
        <authorList>
            <person name="Lee S.S."/>
            <person name="Kongari R.R."/>
            <person name="Hernandez A.C."/>
            <person name="Everett G.F.K."/>
        </authorList>
    </citation>
    <scope>NUCLEOTIDE SEQUENCE [LARGE SCALE GENOMIC DNA]</scope>
</reference>
<protein>
    <submittedName>
        <fullName evidence="2">Uncharacterized protein</fullName>
    </submittedName>
</protein>
<keyword evidence="1" id="KW-1133">Transmembrane helix</keyword>
<dbReference type="EMBL" id="KP696448">
    <property type="protein sequence ID" value="AKC02644.1"/>
    <property type="molecule type" value="Genomic_DNA"/>
</dbReference>
<gene>
    <name evidence="2" type="ORF">CPT_Stills16</name>
</gene>
<keyword evidence="1" id="KW-0472">Membrane</keyword>